<gene>
    <name evidence="8" type="ORF">Z520_01953</name>
</gene>
<dbReference type="PANTHER" id="PTHR42812:SF12">
    <property type="entry name" value="BETA-XYLOSIDASE-RELATED"/>
    <property type="match status" value="1"/>
</dbReference>
<organism evidence="8 9">
    <name type="scientific">Fonsecaea multimorphosa CBS 102226</name>
    <dbReference type="NCBI Taxonomy" id="1442371"/>
    <lineage>
        <taxon>Eukaryota</taxon>
        <taxon>Fungi</taxon>
        <taxon>Dikarya</taxon>
        <taxon>Ascomycota</taxon>
        <taxon>Pezizomycotina</taxon>
        <taxon>Eurotiomycetes</taxon>
        <taxon>Chaetothyriomycetidae</taxon>
        <taxon>Chaetothyriales</taxon>
        <taxon>Herpotrichiellaceae</taxon>
        <taxon>Fonsecaea</taxon>
    </lineage>
</organism>
<dbReference type="STRING" id="1442371.A0A0D2KEQ0"/>
<name>A0A0D2KEQ0_9EURO</name>
<keyword evidence="3 6" id="KW-0326">Glycosidase</keyword>
<evidence type="ECO:0000256" key="1">
    <source>
        <dbReference type="ARBA" id="ARBA00009865"/>
    </source>
</evidence>
<sequence>MSVKNPIISGFFPDPSCIKVGSSFYVVNSSFQFFPGIPIHESKDLVNWTHIGNAICRPSQLDLNQATTRNTPSRNEIFTGGLFAPTIRHHKGTFYIFCTNLYLKPEDAPDGDYFPQNFFITSTNLKDPSTFSDPVFYEFYGIDPSVYFEEDRVYVQGSFMLGYDRPVQATTISQLEIDIETGKSLGPIKEIWKGHSGIIPEGPHIYRKDGYYYMLVAEGGTFDGHMLTMARAKESIWGPYEPCPHNPVIRANNDVCPLIQRIGHGELVYDDDSGTWWATVLAARSGGRSSFPLGRETFLTSVDWPEGGWPRFAPVEESMNIRAPLRELKSDALRGKGQKVALQDPKTIFLRTPELGNYRQEGDILYLTPVNEPLSVVEGTMTFLGQRQYHLDSLARVVLLLPGSDQSIGETLRAGLTVYKDTNRHCSLILDVATNGDVNLVFEVETVDAPGPRRLASIPLSRNSGVVHLSIKATPEKYEFFFTQGKDGHGEKKIGEAEGKILSGNDFTGAVYAIFASGTWKAPVGFQNFAVE</sequence>
<dbReference type="InterPro" id="IPR041542">
    <property type="entry name" value="GH43_C2"/>
</dbReference>
<dbReference type="Pfam" id="PF17851">
    <property type="entry name" value="GH43_C2"/>
    <property type="match status" value="1"/>
</dbReference>
<dbReference type="Gene3D" id="2.115.10.20">
    <property type="entry name" value="Glycosyl hydrolase domain, family 43"/>
    <property type="match status" value="1"/>
</dbReference>
<keyword evidence="9" id="KW-1185">Reference proteome</keyword>
<evidence type="ECO:0000259" key="7">
    <source>
        <dbReference type="Pfam" id="PF17851"/>
    </source>
</evidence>
<dbReference type="VEuPathDB" id="FungiDB:Z520_01953"/>
<accession>A0A0D2KEQ0</accession>
<keyword evidence="2 6" id="KW-0378">Hydrolase</keyword>
<dbReference type="GO" id="GO:0005975">
    <property type="term" value="P:carbohydrate metabolic process"/>
    <property type="evidence" value="ECO:0007669"/>
    <property type="project" value="InterPro"/>
</dbReference>
<feature type="domain" description="Beta-xylosidase C-terminal Concanavalin A-like" evidence="7">
    <location>
        <begin position="349"/>
        <end position="525"/>
    </location>
</feature>
<dbReference type="GO" id="GO:0004553">
    <property type="term" value="F:hydrolase activity, hydrolyzing O-glycosyl compounds"/>
    <property type="evidence" value="ECO:0007669"/>
    <property type="project" value="InterPro"/>
</dbReference>
<protein>
    <recommendedName>
        <fullName evidence="7">Beta-xylosidase C-terminal Concanavalin A-like domain-containing protein</fullName>
    </recommendedName>
</protein>
<feature type="site" description="Important for catalytic activity, responsible for pKa modulation of the active site Glu and correct orientation of both the proton donor and substrate" evidence="5">
    <location>
        <position position="143"/>
    </location>
</feature>
<dbReference type="InterPro" id="IPR006710">
    <property type="entry name" value="Glyco_hydro_43"/>
</dbReference>
<dbReference type="InterPro" id="IPR023296">
    <property type="entry name" value="Glyco_hydro_beta-prop_sf"/>
</dbReference>
<dbReference type="SUPFAM" id="SSF75005">
    <property type="entry name" value="Arabinanase/levansucrase/invertase"/>
    <property type="match status" value="1"/>
</dbReference>
<dbReference type="RefSeq" id="XP_016635937.1">
    <property type="nucleotide sequence ID" value="XM_016772467.1"/>
</dbReference>
<evidence type="ECO:0000256" key="6">
    <source>
        <dbReference type="RuleBase" id="RU361187"/>
    </source>
</evidence>
<comment type="similarity">
    <text evidence="1 6">Belongs to the glycosyl hydrolase 43 family.</text>
</comment>
<proteinExistence type="inferred from homology"/>
<evidence type="ECO:0000256" key="4">
    <source>
        <dbReference type="PIRSR" id="PIRSR606710-1"/>
    </source>
</evidence>
<dbReference type="GeneID" id="27707699"/>
<evidence type="ECO:0000313" key="8">
    <source>
        <dbReference type="EMBL" id="KIY01815.1"/>
    </source>
</evidence>
<evidence type="ECO:0000313" key="9">
    <source>
        <dbReference type="Proteomes" id="UP000053411"/>
    </source>
</evidence>
<dbReference type="Gene3D" id="2.60.120.200">
    <property type="match status" value="1"/>
</dbReference>
<evidence type="ECO:0000256" key="3">
    <source>
        <dbReference type="ARBA" id="ARBA00023295"/>
    </source>
</evidence>
<dbReference type="CDD" id="cd18617">
    <property type="entry name" value="GH43_XynB-like"/>
    <property type="match status" value="1"/>
</dbReference>
<feature type="active site" description="Proton donor" evidence="4">
    <location>
        <position position="201"/>
    </location>
</feature>
<dbReference type="InterPro" id="IPR051795">
    <property type="entry name" value="Glycosyl_Hydrlase_43"/>
</dbReference>
<dbReference type="EMBL" id="KN848064">
    <property type="protein sequence ID" value="KIY01815.1"/>
    <property type="molecule type" value="Genomic_DNA"/>
</dbReference>
<evidence type="ECO:0000256" key="2">
    <source>
        <dbReference type="ARBA" id="ARBA00022801"/>
    </source>
</evidence>
<reference evidence="8 9" key="1">
    <citation type="submission" date="2015-01" db="EMBL/GenBank/DDBJ databases">
        <title>The Genome Sequence of Fonsecaea multimorphosa CBS 102226.</title>
        <authorList>
            <consortium name="The Broad Institute Genomics Platform"/>
            <person name="Cuomo C."/>
            <person name="de Hoog S."/>
            <person name="Gorbushina A."/>
            <person name="Stielow B."/>
            <person name="Teixiera M."/>
            <person name="Abouelleil A."/>
            <person name="Chapman S.B."/>
            <person name="Priest M."/>
            <person name="Young S.K."/>
            <person name="Wortman J."/>
            <person name="Nusbaum C."/>
            <person name="Birren B."/>
        </authorList>
    </citation>
    <scope>NUCLEOTIDE SEQUENCE [LARGE SCALE GENOMIC DNA]</scope>
    <source>
        <strain evidence="8 9">CBS 102226</strain>
    </source>
</reference>
<dbReference type="OrthoDB" id="408373at2759"/>
<dbReference type="Proteomes" id="UP000053411">
    <property type="component" value="Unassembled WGS sequence"/>
</dbReference>
<dbReference type="Pfam" id="PF04616">
    <property type="entry name" value="Glyco_hydro_43"/>
    <property type="match status" value="1"/>
</dbReference>
<dbReference type="PANTHER" id="PTHR42812">
    <property type="entry name" value="BETA-XYLOSIDASE"/>
    <property type="match status" value="1"/>
</dbReference>
<feature type="active site" description="Proton acceptor" evidence="4">
    <location>
        <position position="14"/>
    </location>
</feature>
<dbReference type="SUPFAM" id="SSF49899">
    <property type="entry name" value="Concanavalin A-like lectins/glucanases"/>
    <property type="match status" value="1"/>
</dbReference>
<dbReference type="InterPro" id="IPR013320">
    <property type="entry name" value="ConA-like_dom_sf"/>
</dbReference>
<evidence type="ECO:0000256" key="5">
    <source>
        <dbReference type="PIRSR" id="PIRSR606710-2"/>
    </source>
</evidence>
<dbReference type="AlphaFoldDB" id="A0A0D2KEQ0"/>